<gene>
    <name evidence="2" type="primary">ogl_1</name>
    <name evidence="2" type="ORF">SK3146_00575</name>
</gene>
<dbReference type="PANTHER" id="PTHR36842">
    <property type="entry name" value="PROTEIN TOLB HOMOLOG"/>
    <property type="match status" value="1"/>
</dbReference>
<name>A0ABY4RII8_9BACL</name>
<dbReference type="EC" id="4.2.2.6" evidence="2"/>
<dbReference type="Gene3D" id="2.130.10.10">
    <property type="entry name" value="YVTN repeat-like/Quinoprotein amine dehydrogenase"/>
    <property type="match status" value="1"/>
</dbReference>
<organism evidence="2 3">
    <name type="scientific">Paenibacillus konkukensis</name>
    <dbReference type="NCBI Taxonomy" id="2020716"/>
    <lineage>
        <taxon>Bacteria</taxon>
        <taxon>Bacillati</taxon>
        <taxon>Bacillota</taxon>
        <taxon>Bacilli</taxon>
        <taxon>Bacillales</taxon>
        <taxon>Paenibacillaceae</taxon>
        <taxon>Paenibacillus</taxon>
    </lineage>
</organism>
<dbReference type="Pfam" id="PF14583">
    <property type="entry name" value="Pectate_lyase22"/>
    <property type="match status" value="1"/>
</dbReference>
<dbReference type="PANTHER" id="PTHR36842:SF1">
    <property type="entry name" value="PROTEIN TOLB"/>
    <property type="match status" value="1"/>
</dbReference>
<keyword evidence="2" id="KW-0456">Lyase</keyword>
<reference evidence="2" key="1">
    <citation type="submission" date="2018-02" db="EMBL/GenBank/DDBJ databases">
        <authorList>
            <person name="Kim S.-K."/>
            <person name="Jung H.-I."/>
            <person name="Lee S.-W."/>
        </authorList>
    </citation>
    <scope>NUCLEOTIDE SEQUENCE</scope>
    <source>
        <strain evidence="2">SK3146</strain>
    </source>
</reference>
<reference evidence="2" key="2">
    <citation type="journal article" date="2021" name="J Anim Sci Technol">
        <title>Complete genome sequence of Paenibacillus konkukensis sp. nov. SK3146 as a potential probiotic strain.</title>
        <authorList>
            <person name="Jung H.I."/>
            <person name="Park S."/>
            <person name="Niu K.M."/>
            <person name="Lee S.W."/>
            <person name="Kothari D."/>
            <person name="Yi K.J."/>
            <person name="Kim S.K."/>
        </authorList>
    </citation>
    <scope>NUCLEOTIDE SEQUENCE</scope>
    <source>
        <strain evidence="2">SK3146</strain>
    </source>
</reference>
<proteinExistence type="predicted"/>
<evidence type="ECO:0000259" key="1">
    <source>
        <dbReference type="Pfam" id="PF14583"/>
    </source>
</evidence>
<dbReference type="Proteomes" id="UP001057134">
    <property type="component" value="Chromosome"/>
</dbReference>
<dbReference type="SUPFAM" id="SSF82171">
    <property type="entry name" value="DPP6 N-terminal domain-like"/>
    <property type="match status" value="1"/>
</dbReference>
<dbReference type="EMBL" id="CP027059">
    <property type="protein sequence ID" value="UQZ81419.1"/>
    <property type="molecule type" value="Genomic_DNA"/>
</dbReference>
<feature type="domain" description="Oligogalacturonate lyase" evidence="1">
    <location>
        <begin position="1"/>
        <end position="371"/>
    </location>
</feature>
<sequence length="372" mass="43105">MSKGTVVTNEFAEYTDAYTGRKVTRLTSPEYMSHHPYFYYKMVTDDSRYLIYASDREGDGARQLYKMDLHDGTAVQLTEGGGVHDFSCSLTSDDKHLIFCRDQRVIRMDLASLSEETIYETPAGWQANANPGLSPDDRYLVLTEMNERDVVPERGDWSTFEPQWAARPHCRIVYVDIERRTSHVVHEEPHCWLGHPQIRPGDPSTILFCHEGPWNRIDARLWLIQADGSNMRCAKPQTHEELITHEYWLADGSRFAFVYRHHEQGLKESIRFIDPATLKEEIWMECSKYCHFISNRDHTFIVGDGQLPEEHFIYLVDVQKRTEEKLCSHGTSWKGYGNTQDAHPHPSFAPDSSFVIFTSDREGMPCIYRAEL</sequence>
<accession>A0ABY4RII8</accession>
<dbReference type="RefSeq" id="WP_249863658.1">
    <property type="nucleotide sequence ID" value="NZ_CP027059.1"/>
</dbReference>
<dbReference type="InterPro" id="IPR027946">
    <property type="entry name" value="Ogl_dom"/>
</dbReference>
<dbReference type="InterPro" id="IPR015943">
    <property type="entry name" value="WD40/YVTN_repeat-like_dom_sf"/>
</dbReference>
<protein>
    <submittedName>
        <fullName evidence="2">Oligogalacturonate lyase</fullName>
        <ecNumber evidence="2">4.2.2.6</ecNumber>
    </submittedName>
</protein>
<keyword evidence="3" id="KW-1185">Reference proteome</keyword>
<dbReference type="GO" id="GO:0047487">
    <property type="term" value="F:oligogalacturonide lyase activity"/>
    <property type="evidence" value="ECO:0007669"/>
    <property type="project" value="UniProtKB-EC"/>
</dbReference>
<evidence type="ECO:0000313" key="3">
    <source>
        <dbReference type="Proteomes" id="UP001057134"/>
    </source>
</evidence>
<evidence type="ECO:0000313" key="2">
    <source>
        <dbReference type="EMBL" id="UQZ81419.1"/>
    </source>
</evidence>